<dbReference type="PANTHER" id="PTHR39614">
    <property type="entry name" value="INTEGRAL MEMBRANE PROTEIN"/>
    <property type="match status" value="1"/>
</dbReference>
<feature type="transmembrane region" description="Helical" evidence="2">
    <location>
        <begin position="126"/>
        <end position="148"/>
    </location>
</feature>
<feature type="transmembrane region" description="Helical" evidence="2">
    <location>
        <begin position="206"/>
        <end position="226"/>
    </location>
</feature>
<accession>A0A9Q9APV1</accession>
<name>A0A9Q9APV1_9PEZI</name>
<keyword evidence="5" id="KW-1185">Reference proteome</keyword>
<feature type="transmembrane region" description="Helical" evidence="2">
    <location>
        <begin position="90"/>
        <end position="114"/>
    </location>
</feature>
<evidence type="ECO:0000259" key="3">
    <source>
        <dbReference type="Pfam" id="PF20684"/>
    </source>
</evidence>
<keyword evidence="2" id="KW-0472">Membrane</keyword>
<protein>
    <recommendedName>
        <fullName evidence="3">Rhodopsin domain-containing protein</fullName>
    </recommendedName>
</protein>
<evidence type="ECO:0000256" key="2">
    <source>
        <dbReference type="SAM" id="Phobius"/>
    </source>
</evidence>
<evidence type="ECO:0000313" key="4">
    <source>
        <dbReference type="EMBL" id="USW53512.1"/>
    </source>
</evidence>
<keyword evidence="2" id="KW-0812">Transmembrane</keyword>
<feature type="transmembrane region" description="Helical" evidence="2">
    <location>
        <begin position="168"/>
        <end position="194"/>
    </location>
</feature>
<feature type="transmembrane region" description="Helical" evidence="2">
    <location>
        <begin position="238"/>
        <end position="260"/>
    </location>
</feature>
<evidence type="ECO:0000256" key="1">
    <source>
        <dbReference type="SAM" id="MobiDB-lite"/>
    </source>
</evidence>
<organism evidence="4 5">
    <name type="scientific">Septoria linicola</name>
    <dbReference type="NCBI Taxonomy" id="215465"/>
    <lineage>
        <taxon>Eukaryota</taxon>
        <taxon>Fungi</taxon>
        <taxon>Dikarya</taxon>
        <taxon>Ascomycota</taxon>
        <taxon>Pezizomycotina</taxon>
        <taxon>Dothideomycetes</taxon>
        <taxon>Dothideomycetidae</taxon>
        <taxon>Mycosphaerellales</taxon>
        <taxon>Mycosphaerellaceae</taxon>
        <taxon>Septoria</taxon>
    </lineage>
</organism>
<feature type="compositionally biased region" description="Polar residues" evidence="1">
    <location>
        <begin position="395"/>
        <end position="406"/>
    </location>
</feature>
<gene>
    <name evidence="4" type="ORF">Slin15195_G068310</name>
</gene>
<dbReference type="InterPro" id="IPR049326">
    <property type="entry name" value="Rhodopsin_dom_fungi"/>
</dbReference>
<feature type="region of interest" description="Disordered" evidence="1">
    <location>
        <begin position="301"/>
        <end position="406"/>
    </location>
</feature>
<keyword evidence="2" id="KW-1133">Transmembrane helix</keyword>
<dbReference type="Pfam" id="PF20684">
    <property type="entry name" value="Fung_rhodopsin"/>
    <property type="match status" value="1"/>
</dbReference>
<dbReference type="Proteomes" id="UP001056384">
    <property type="component" value="Chromosome 5"/>
</dbReference>
<sequence>MATTYTFSPVTETDRAGVVWVAAILSLMFTIITLATRFQIKAHSLGKDDWLIASSTIVAVAQYIAIFVGLNRGVGRSSTLLTESFASELGRSVLASEILFILSLMLSKLSIVVFMKRLLSRDHSAAWIACNAAIALTIAWGVGSALGISVECGARRILYGPERCPHKLLRWELVISFDAILEVVYVGLAVALVWPLQMKRRIKTTVVCAFAFRLVCAILAALHGVWIDKYVDSDDPGLAIADVLVWQQVALGYSLIATTIPTIKTFVRGYNQELGYDPSSEKRGLGGGYNLGSLVRSVNRTAQNGSGNSKSGSRQQRSDGSRSGQRSHASQSRHDMEDGSYQMGPKSGDYRVGAFHESSKGKGHRRAPSGGLFRESDEDPIIRRDVSVTVETERASQAASRTNSEV</sequence>
<dbReference type="OrthoDB" id="3897607at2759"/>
<feature type="compositionally biased region" description="Basic and acidic residues" evidence="1">
    <location>
        <begin position="380"/>
        <end position="394"/>
    </location>
</feature>
<feature type="transmembrane region" description="Helical" evidence="2">
    <location>
        <begin position="17"/>
        <end position="38"/>
    </location>
</feature>
<dbReference type="AlphaFoldDB" id="A0A9Q9APV1"/>
<evidence type="ECO:0000313" key="5">
    <source>
        <dbReference type="Proteomes" id="UP001056384"/>
    </source>
</evidence>
<proteinExistence type="predicted"/>
<feature type="transmembrane region" description="Helical" evidence="2">
    <location>
        <begin position="50"/>
        <end position="70"/>
    </location>
</feature>
<dbReference type="EMBL" id="CP099422">
    <property type="protein sequence ID" value="USW53512.1"/>
    <property type="molecule type" value="Genomic_DNA"/>
</dbReference>
<dbReference type="PANTHER" id="PTHR39614:SF2">
    <property type="entry name" value="INTEGRAL MEMBRANE PROTEIN"/>
    <property type="match status" value="1"/>
</dbReference>
<feature type="domain" description="Rhodopsin" evidence="3">
    <location>
        <begin position="35"/>
        <end position="267"/>
    </location>
</feature>
<reference evidence="4" key="1">
    <citation type="submission" date="2022-06" db="EMBL/GenBank/DDBJ databases">
        <title>Complete genome sequences of two strains of the flax pathogen Septoria linicola.</title>
        <authorList>
            <person name="Lapalu N."/>
            <person name="Simon A."/>
            <person name="Demenou B."/>
            <person name="Paumier D."/>
            <person name="Guillot M.-P."/>
            <person name="Gout L."/>
            <person name="Valade R."/>
        </authorList>
    </citation>
    <scope>NUCLEOTIDE SEQUENCE</scope>
    <source>
        <strain evidence="4">SE15195</strain>
    </source>
</reference>